<dbReference type="STRING" id="60137.SAMN04488041_103136"/>
<dbReference type="AlphaFoldDB" id="A0A1H2W2U5"/>
<evidence type="ECO:0000256" key="1">
    <source>
        <dbReference type="SAM" id="Phobius"/>
    </source>
</evidence>
<evidence type="ECO:0000313" key="2">
    <source>
        <dbReference type="EMBL" id="SDW74910.1"/>
    </source>
</evidence>
<dbReference type="Proteomes" id="UP000183076">
    <property type="component" value="Unassembled WGS sequence"/>
</dbReference>
<accession>A0A1H2W2U5</accession>
<organism evidence="2 3">
    <name type="scientific">Sulfitobacter pontiacus</name>
    <dbReference type="NCBI Taxonomy" id="60137"/>
    <lineage>
        <taxon>Bacteria</taxon>
        <taxon>Pseudomonadati</taxon>
        <taxon>Pseudomonadota</taxon>
        <taxon>Alphaproteobacteria</taxon>
        <taxon>Rhodobacterales</taxon>
        <taxon>Roseobacteraceae</taxon>
        <taxon>Sulfitobacter</taxon>
    </lineage>
</organism>
<keyword evidence="1" id="KW-1133">Transmembrane helix</keyword>
<evidence type="ECO:0000313" key="3">
    <source>
        <dbReference type="Proteomes" id="UP000183076"/>
    </source>
</evidence>
<keyword evidence="1" id="KW-0472">Membrane</keyword>
<dbReference type="EMBL" id="FNNB01000003">
    <property type="protein sequence ID" value="SDW74910.1"/>
    <property type="molecule type" value="Genomic_DNA"/>
</dbReference>
<feature type="transmembrane region" description="Helical" evidence="1">
    <location>
        <begin position="61"/>
        <end position="82"/>
    </location>
</feature>
<sequence>MTSKAFILACSSAISGGSSFIVSLRRLVCVSDGRGASDAVPMKSAPRRDSFKLPPTIVEDAIAGIAFVVICVAGYFLAWGGLT</sequence>
<reference evidence="3" key="1">
    <citation type="submission" date="2016-10" db="EMBL/GenBank/DDBJ databases">
        <authorList>
            <person name="Varghese N."/>
            <person name="Submissions S."/>
        </authorList>
    </citation>
    <scope>NUCLEOTIDE SEQUENCE [LARGE SCALE GENOMIC DNA]</scope>
    <source>
        <strain evidence="3">DSM 10014</strain>
    </source>
</reference>
<protein>
    <submittedName>
        <fullName evidence="2">Uncharacterized protein</fullName>
    </submittedName>
</protein>
<proteinExistence type="predicted"/>
<keyword evidence="1" id="KW-0812">Transmembrane</keyword>
<gene>
    <name evidence="2" type="ORF">SAMN04488041_103136</name>
</gene>
<name>A0A1H2W2U5_9RHOB</name>